<keyword evidence="8" id="KW-0862">Zinc</keyword>
<evidence type="ECO:0000256" key="1">
    <source>
        <dbReference type="ARBA" id="ARBA00001798"/>
    </source>
</evidence>
<dbReference type="KEGG" id="spar:SPRG_14877"/>
<protein>
    <recommendedName>
        <fullName evidence="2">RBR-type E3 ubiquitin transferase</fullName>
        <ecNumber evidence="2">2.3.2.31</ecNumber>
    </recommendedName>
</protein>
<name>A0A067BXR0_SAPPC</name>
<evidence type="ECO:0000313" key="12">
    <source>
        <dbReference type="Proteomes" id="UP000030745"/>
    </source>
</evidence>
<keyword evidence="9" id="KW-0812">Transmembrane</keyword>
<evidence type="ECO:0000256" key="8">
    <source>
        <dbReference type="ARBA" id="ARBA00022833"/>
    </source>
</evidence>
<dbReference type="GO" id="GO:0061630">
    <property type="term" value="F:ubiquitin protein ligase activity"/>
    <property type="evidence" value="ECO:0007669"/>
    <property type="project" value="UniProtKB-EC"/>
</dbReference>
<dbReference type="GO" id="GO:0008270">
    <property type="term" value="F:zinc ion binding"/>
    <property type="evidence" value="ECO:0007669"/>
    <property type="project" value="UniProtKB-KW"/>
</dbReference>
<feature type="domain" description="RING-type" evidence="10">
    <location>
        <begin position="1"/>
        <end position="183"/>
    </location>
</feature>
<evidence type="ECO:0000259" key="10">
    <source>
        <dbReference type="PROSITE" id="PS51873"/>
    </source>
</evidence>
<dbReference type="Gene3D" id="3.30.40.10">
    <property type="entry name" value="Zinc/RING finger domain, C3HC4 (zinc finger)"/>
    <property type="match status" value="1"/>
</dbReference>
<keyword evidence="5" id="KW-0677">Repeat</keyword>
<dbReference type="RefSeq" id="XP_012209945.1">
    <property type="nucleotide sequence ID" value="XM_012354555.1"/>
</dbReference>
<dbReference type="OrthoDB" id="1431934at2759"/>
<gene>
    <name evidence="11" type="ORF">SPRG_14877</name>
</gene>
<dbReference type="InterPro" id="IPR044066">
    <property type="entry name" value="TRIAD_supradom"/>
</dbReference>
<evidence type="ECO:0000256" key="2">
    <source>
        <dbReference type="ARBA" id="ARBA00012251"/>
    </source>
</evidence>
<dbReference type="EC" id="2.3.2.31" evidence="2"/>
<evidence type="ECO:0000256" key="7">
    <source>
        <dbReference type="ARBA" id="ARBA00022786"/>
    </source>
</evidence>
<keyword evidence="3" id="KW-0808">Transferase</keyword>
<dbReference type="Proteomes" id="UP000030745">
    <property type="component" value="Unassembled WGS sequence"/>
</dbReference>
<keyword evidence="4" id="KW-0479">Metal-binding</keyword>
<dbReference type="PROSITE" id="PS51873">
    <property type="entry name" value="TRIAD"/>
    <property type="match status" value="1"/>
</dbReference>
<dbReference type="SUPFAM" id="SSF57850">
    <property type="entry name" value="RING/U-box"/>
    <property type="match status" value="2"/>
</dbReference>
<keyword evidence="7" id="KW-0833">Ubl conjugation pathway</keyword>
<dbReference type="AlphaFoldDB" id="A0A067BXR0"/>
<feature type="transmembrane region" description="Helical" evidence="9">
    <location>
        <begin position="204"/>
        <end position="237"/>
    </location>
</feature>
<keyword evidence="12" id="KW-1185">Reference proteome</keyword>
<dbReference type="GeneID" id="24136661"/>
<evidence type="ECO:0000256" key="4">
    <source>
        <dbReference type="ARBA" id="ARBA00022723"/>
    </source>
</evidence>
<dbReference type="InterPro" id="IPR031127">
    <property type="entry name" value="E3_UB_ligase_RBR"/>
</dbReference>
<dbReference type="PANTHER" id="PTHR11685">
    <property type="entry name" value="RBR FAMILY RING FINGER AND IBR DOMAIN-CONTAINING"/>
    <property type="match status" value="1"/>
</dbReference>
<accession>A0A067BXR0</accession>
<evidence type="ECO:0000313" key="11">
    <source>
        <dbReference type="EMBL" id="KDO19357.1"/>
    </source>
</evidence>
<dbReference type="GO" id="GO:0016567">
    <property type="term" value="P:protein ubiquitination"/>
    <property type="evidence" value="ECO:0007669"/>
    <property type="project" value="InterPro"/>
</dbReference>
<organism evidence="11 12">
    <name type="scientific">Saprolegnia parasitica (strain CBS 223.65)</name>
    <dbReference type="NCBI Taxonomy" id="695850"/>
    <lineage>
        <taxon>Eukaryota</taxon>
        <taxon>Sar</taxon>
        <taxon>Stramenopiles</taxon>
        <taxon>Oomycota</taxon>
        <taxon>Saprolegniomycetes</taxon>
        <taxon>Saprolegniales</taxon>
        <taxon>Saprolegniaceae</taxon>
        <taxon>Saprolegnia</taxon>
    </lineage>
</organism>
<dbReference type="EMBL" id="KK583355">
    <property type="protein sequence ID" value="KDO19357.1"/>
    <property type="molecule type" value="Genomic_DNA"/>
</dbReference>
<keyword evidence="9" id="KW-0472">Membrane</keyword>
<dbReference type="SMART" id="SM00647">
    <property type="entry name" value="IBR"/>
    <property type="match status" value="2"/>
</dbReference>
<dbReference type="Pfam" id="PF01485">
    <property type="entry name" value="IBR"/>
    <property type="match status" value="1"/>
</dbReference>
<reference evidence="11 12" key="1">
    <citation type="journal article" date="2013" name="PLoS Genet.">
        <title>Distinctive expansion of potential virulence genes in the genome of the oomycete fish pathogen Saprolegnia parasitica.</title>
        <authorList>
            <person name="Jiang R.H."/>
            <person name="de Bruijn I."/>
            <person name="Haas B.J."/>
            <person name="Belmonte R."/>
            <person name="Lobach L."/>
            <person name="Christie J."/>
            <person name="van den Ackerveken G."/>
            <person name="Bottin A."/>
            <person name="Bulone V."/>
            <person name="Diaz-Moreno S.M."/>
            <person name="Dumas B."/>
            <person name="Fan L."/>
            <person name="Gaulin E."/>
            <person name="Govers F."/>
            <person name="Grenville-Briggs L.J."/>
            <person name="Horner N.R."/>
            <person name="Levin J.Z."/>
            <person name="Mammella M."/>
            <person name="Meijer H.J."/>
            <person name="Morris P."/>
            <person name="Nusbaum C."/>
            <person name="Oome S."/>
            <person name="Phillips A.J."/>
            <person name="van Rooyen D."/>
            <person name="Rzeszutek E."/>
            <person name="Saraiva M."/>
            <person name="Secombes C.J."/>
            <person name="Seidl M.F."/>
            <person name="Snel B."/>
            <person name="Stassen J.H."/>
            <person name="Sykes S."/>
            <person name="Tripathy S."/>
            <person name="van den Berg H."/>
            <person name="Vega-Arreguin J.C."/>
            <person name="Wawra S."/>
            <person name="Young S.K."/>
            <person name="Zeng Q."/>
            <person name="Dieguez-Uribeondo J."/>
            <person name="Russ C."/>
            <person name="Tyler B.M."/>
            <person name="van West P."/>
        </authorList>
    </citation>
    <scope>NUCLEOTIDE SEQUENCE [LARGE SCALE GENOMIC DNA]</scope>
    <source>
        <strain evidence="11 12">CBS 223.65</strain>
    </source>
</reference>
<sequence length="273" mass="30732">MTMMRVCNDCFRQYLTHKIHNGQVASQQLVCPGHCRRPIPSDTILQVVAPTLVEKYTRFRQAIAHREAGLGYCPRPQCGQPLLLASSRQNERRVDCTSCQQSSCRDCGNAYHWWPQCDRAYRLWCRTHAAQRCPSCSATIQKSGGCSHMTCTYCQHHFCWRCHVSWQDHTEARCWPLACWRSKHWAFGPTAPVRLVTKTVAATVGASAVVAAGAVVAGVVVGLAAVAAPPLAVYCGLRALRRDPEKGLVINTREYRRQQRTTRRARHARLPLH</sequence>
<dbReference type="OMA" id="RLWCRTH"/>
<keyword evidence="9" id="KW-1133">Transmembrane helix</keyword>
<evidence type="ECO:0000256" key="9">
    <source>
        <dbReference type="SAM" id="Phobius"/>
    </source>
</evidence>
<keyword evidence="6" id="KW-0863">Zinc-finger</keyword>
<proteinExistence type="predicted"/>
<dbReference type="VEuPathDB" id="FungiDB:SPRG_14877"/>
<evidence type="ECO:0000256" key="5">
    <source>
        <dbReference type="ARBA" id="ARBA00022737"/>
    </source>
</evidence>
<evidence type="ECO:0000256" key="6">
    <source>
        <dbReference type="ARBA" id="ARBA00022771"/>
    </source>
</evidence>
<dbReference type="Pfam" id="PF22191">
    <property type="entry name" value="IBR_1"/>
    <property type="match status" value="1"/>
</dbReference>
<dbReference type="Gene3D" id="1.20.120.1750">
    <property type="match status" value="1"/>
</dbReference>
<dbReference type="InterPro" id="IPR002867">
    <property type="entry name" value="IBR_dom"/>
</dbReference>
<dbReference type="InterPro" id="IPR013083">
    <property type="entry name" value="Znf_RING/FYVE/PHD"/>
</dbReference>
<dbReference type="STRING" id="695850.A0A067BXR0"/>
<evidence type="ECO:0000256" key="3">
    <source>
        <dbReference type="ARBA" id="ARBA00022679"/>
    </source>
</evidence>
<comment type="catalytic activity">
    <reaction evidence="1">
        <text>[E2 ubiquitin-conjugating enzyme]-S-ubiquitinyl-L-cysteine + [acceptor protein]-L-lysine = [E2 ubiquitin-conjugating enzyme]-L-cysteine + [acceptor protein]-N(6)-ubiquitinyl-L-lysine.</text>
        <dbReference type="EC" id="2.3.2.31"/>
    </reaction>
</comment>
<dbReference type="CDD" id="cd20335">
    <property type="entry name" value="BRcat_RBR"/>
    <property type="match status" value="1"/>
</dbReference>